<dbReference type="EMBL" id="CP018228">
    <property type="protein sequence ID" value="API52901.1"/>
    <property type="molecule type" value="Genomic_DNA"/>
</dbReference>
<reference evidence="1 2" key="1">
    <citation type="submission" date="2016-11" db="EMBL/GenBank/DDBJ databases">
        <title>Rhizobium leguminosarum bv. viciae strain Vaf12 isolated from Vavilovia formosa root nodules from Russia, Dagestan.</title>
        <authorList>
            <person name="Kimeklis A."/>
        </authorList>
    </citation>
    <scope>NUCLEOTIDE SEQUENCE [LARGE SCALE GENOMIC DNA]</scope>
    <source>
        <strain evidence="1 2">Vaf-108</strain>
    </source>
</reference>
<proteinExistence type="predicted"/>
<sequence length="67" mass="7308">MIDPLVTYRQHLAARYLSEALLIKYATEATCGTARLHTDISVAEEFAKVAASLGYTVSKVEMEDASS</sequence>
<dbReference type="Proteomes" id="UP000183050">
    <property type="component" value="Chromosome"/>
</dbReference>
<dbReference type="RefSeq" id="WP_072639346.1">
    <property type="nucleotide sequence ID" value="NZ_CP018228.1"/>
</dbReference>
<accession>A0A1L3ZBF7</accession>
<name>A0A1L3ZBF7_RHILE</name>
<organism evidence="1 2">
    <name type="scientific">Rhizobium leguminosarum</name>
    <dbReference type="NCBI Taxonomy" id="384"/>
    <lineage>
        <taxon>Bacteria</taxon>
        <taxon>Pseudomonadati</taxon>
        <taxon>Pseudomonadota</taxon>
        <taxon>Alphaproteobacteria</taxon>
        <taxon>Hyphomicrobiales</taxon>
        <taxon>Rhizobiaceae</taxon>
        <taxon>Rhizobium/Agrobacterium group</taxon>
        <taxon>Rhizobium</taxon>
    </lineage>
</organism>
<dbReference type="AlphaFoldDB" id="A0A1L3ZBF7"/>
<evidence type="ECO:0000313" key="2">
    <source>
        <dbReference type="Proteomes" id="UP000183050"/>
    </source>
</evidence>
<evidence type="ECO:0000313" key="1">
    <source>
        <dbReference type="EMBL" id="API52901.1"/>
    </source>
</evidence>
<protein>
    <submittedName>
        <fullName evidence="1">Uncharacterized protein</fullName>
    </submittedName>
</protein>
<gene>
    <name evidence="1" type="ORF">BMW22_15870</name>
</gene>